<dbReference type="AlphaFoldDB" id="A0A1V0UJ97"/>
<evidence type="ECO:0000313" key="5">
    <source>
        <dbReference type="EMBL" id="ARF65150.1"/>
    </source>
</evidence>
<organism evidence="5 6">
    <name type="scientific">Streptomyces violaceoruber</name>
    <dbReference type="NCBI Taxonomy" id="1935"/>
    <lineage>
        <taxon>Bacteria</taxon>
        <taxon>Bacillati</taxon>
        <taxon>Actinomycetota</taxon>
        <taxon>Actinomycetes</taxon>
        <taxon>Kitasatosporales</taxon>
        <taxon>Streptomycetaceae</taxon>
        <taxon>Streptomyces</taxon>
        <taxon>Streptomyces violaceoruber group</taxon>
    </lineage>
</organism>
<dbReference type="STRING" id="1935.B1H20_29885"/>
<feature type="domain" description="O-methyltransferase C-terminal" evidence="4">
    <location>
        <begin position="154"/>
        <end position="283"/>
    </location>
</feature>
<dbReference type="InterPro" id="IPR001077">
    <property type="entry name" value="COMT_C"/>
</dbReference>
<dbReference type="InterPro" id="IPR029063">
    <property type="entry name" value="SAM-dependent_MTases_sf"/>
</dbReference>
<dbReference type="InterPro" id="IPR036388">
    <property type="entry name" value="WH-like_DNA-bd_sf"/>
</dbReference>
<dbReference type="SUPFAM" id="SSF53335">
    <property type="entry name" value="S-adenosyl-L-methionine-dependent methyltransferases"/>
    <property type="match status" value="1"/>
</dbReference>
<evidence type="ECO:0000256" key="2">
    <source>
        <dbReference type="ARBA" id="ARBA00022679"/>
    </source>
</evidence>
<dbReference type="InterPro" id="IPR036390">
    <property type="entry name" value="WH_DNA-bd_sf"/>
</dbReference>
<dbReference type="Gene3D" id="3.40.50.150">
    <property type="entry name" value="Vaccinia Virus protein VP39"/>
    <property type="match status" value="1"/>
</dbReference>
<dbReference type="OrthoDB" id="582216at2"/>
<dbReference type="InterPro" id="IPR016461">
    <property type="entry name" value="COMT-like"/>
</dbReference>
<dbReference type="PROSITE" id="PS51683">
    <property type="entry name" value="SAM_OMT_II"/>
    <property type="match status" value="1"/>
</dbReference>
<evidence type="ECO:0000259" key="4">
    <source>
        <dbReference type="Pfam" id="PF00891"/>
    </source>
</evidence>
<dbReference type="RefSeq" id="WP_083193573.1">
    <property type="nucleotide sequence ID" value="NZ_CP020570.1"/>
</dbReference>
<evidence type="ECO:0000256" key="3">
    <source>
        <dbReference type="ARBA" id="ARBA00022691"/>
    </source>
</evidence>
<reference evidence="5 6" key="1">
    <citation type="submission" date="2017-03" db="EMBL/GenBank/DDBJ databases">
        <title>Complete Genome Sequence of a natural compounds producer, Streptomyces violaceus S21.</title>
        <authorList>
            <person name="Zhong C."/>
            <person name="Zhao Z."/>
            <person name="Fu J."/>
            <person name="Zong G."/>
            <person name="Qin R."/>
            <person name="Cao G."/>
        </authorList>
    </citation>
    <scope>NUCLEOTIDE SEQUENCE [LARGE SCALE GENOMIC DNA]</scope>
    <source>
        <strain evidence="5 6">S21</strain>
    </source>
</reference>
<dbReference type="EMBL" id="CP020570">
    <property type="protein sequence ID" value="ARF65150.1"/>
    <property type="molecule type" value="Genomic_DNA"/>
</dbReference>
<evidence type="ECO:0000256" key="1">
    <source>
        <dbReference type="ARBA" id="ARBA00022603"/>
    </source>
</evidence>
<name>A0A1V0UJ97_STRVN</name>
<dbReference type="Pfam" id="PF00891">
    <property type="entry name" value="Methyltransf_2"/>
    <property type="match status" value="1"/>
</dbReference>
<protein>
    <recommendedName>
        <fullName evidence="4">O-methyltransferase C-terminal domain-containing protein</fullName>
    </recommendedName>
</protein>
<keyword evidence="1" id="KW-0489">Methyltransferase</keyword>
<dbReference type="Gene3D" id="1.10.10.10">
    <property type="entry name" value="Winged helix-like DNA-binding domain superfamily/Winged helix DNA-binding domain"/>
    <property type="match status" value="1"/>
</dbReference>
<sequence length="334" mass="35290">MADPDPLSPLRSARKVLAAVEAAEGIGLLEAVAGGPVPAGQLADSFDLRPEPLHALLRVLRWHGVLDDTGAAGWQLSEVYRELLTGPPGSNARALLRIERWAAQDHLNADGVTAALRGRRLPTEIPDAELPALADAMLTGARASAPHLARLPELRDRTSLADIAGGSGGYSLTLCRMFRGLTATVYDRAPMLENAARAVKEAELGDRVRLVAWDLHRDPLAGPEAGEASGPAHDAALLSHVLHLLDRRERVRLLTGAGRLLPGGGLLLVHDFLYEEPPAGSALAASAVDWLALGAAYHPDRRALAAELAEAGFTLRRTVPLPALGTTVAVATRD</sequence>
<dbReference type="PANTHER" id="PTHR43712:SF2">
    <property type="entry name" value="O-METHYLTRANSFERASE CICE"/>
    <property type="match status" value="1"/>
</dbReference>
<dbReference type="GO" id="GO:0032259">
    <property type="term" value="P:methylation"/>
    <property type="evidence" value="ECO:0007669"/>
    <property type="project" value="UniProtKB-KW"/>
</dbReference>
<dbReference type="GO" id="GO:0008171">
    <property type="term" value="F:O-methyltransferase activity"/>
    <property type="evidence" value="ECO:0007669"/>
    <property type="project" value="InterPro"/>
</dbReference>
<dbReference type="KEGG" id="svu:B1H20_29885"/>
<accession>A0A1V0UJ97</accession>
<keyword evidence="3" id="KW-0949">S-adenosyl-L-methionine</keyword>
<dbReference type="SUPFAM" id="SSF46785">
    <property type="entry name" value="Winged helix' DNA-binding domain"/>
    <property type="match status" value="1"/>
</dbReference>
<evidence type="ECO:0000313" key="6">
    <source>
        <dbReference type="Proteomes" id="UP000192445"/>
    </source>
</evidence>
<proteinExistence type="predicted"/>
<gene>
    <name evidence="5" type="ORF">B1H20_29885</name>
</gene>
<dbReference type="PANTHER" id="PTHR43712">
    <property type="entry name" value="PUTATIVE (AFU_ORTHOLOGUE AFUA_4G14580)-RELATED"/>
    <property type="match status" value="1"/>
</dbReference>
<keyword evidence="2" id="KW-0808">Transferase</keyword>
<dbReference type="Proteomes" id="UP000192445">
    <property type="component" value="Chromosome"/>
</dbReference>